<dbReference type="RefSeq" id="WP_031588590.1">
    <property type="nucleotide sequence ID" value="NZ_JQBL01000003.1"/>
</dbReference>
<dbReference type="AlphaFoldDB" id="A0A0R2HDK8"/>
<evidence type="ECO:0000313" key="1">
    <source>
        <dbReference type="EMBL" id="KRN51120.1"/>
    </source>
</evidence>
<name>A0A0R2HDK8_9FIRM</name>
<evidence type="ECO:0000313" key="2">
    <source>
        <dbReference type="Proteomes" id="UP000051841"/>
    </source>
</evidence>
<protein>
    <submittedName>
        <fullName evidence="1">Uncharacterized protein</fullName>
    </submittedName>
</protein>
<accession>A0A0R2HDK8</accession>
<gene>
    <name evidence="1" type="ORF">IV49_GL001196</name>
</gene>
<dbReference type="EMBL" id="JQBL01000003">
    <property type="protein sequence ID" value="KRN51120.1"/>
    <property type="molecule type" value="Genomic_DNA"/>
</dbReference>
<proteinExistence type="predicted"/>
<sequence>MKGDFYEKVIYSIFGKLSSDEKKCYISQYVNGAGKITTYIKCYEKNVVTGYHLHKDDSTVYSGAGRKFHFNASPGYKFVLSYKKVNGKVWITRNNTTKLAESLISY</sequence>
<dbReference type="Proteomes" id="UP000051841">
    <property type="component" value="Unassembled WGS sequence"/>
</dbReference>
<reference evidence="1 2" key="1">
    <citation type="journal article" date="2015" name="Genome Announc.">
        <title>Expanding the biotechnology potential of lactobacilli through comparative genomics of 213 strains and associated genera.</title>
        <authorList>
            <person name="Sun Z."/>
            <person name="Harris H.M."/>
            <person name="McCann A."/>
            <person name="Guo C."/>
            <person name="Argimon S."/>
            <person name="Zhang W."/>
            <person name="Yang X."/>
            <person name="Jeffery I.B."/>
            <person name="Cooney J.C."/>
            <person name="Kagawa T.F."/>
            <person name="Liu W."/>
            <person name="Song Y."/>
            <person name="Salvetti E."/>
            <person name="Wrobel A."/>
            <person name="Rasinkangas P."/>
            <person name="Parkhill J."/>
            <person name="Rea M.C."/>
            <person name="O'Sullivan O."/>
            <person name="Ritari J."/>
            <person name="Douillard F.P."/>
            <person name="Paul Ross R."/>
            <person name="Yang R."/>
            <person name="Briner A.E."/>
            <person name="Felis G.E."/>
            <person name="de Vos W.M."/>
            <person name="Barrangou R."/>
            <person name="Klaenhammer T.R."/>
            <person name="Caufield P.W."/>
            <person name="Cui Y."/>
            <person name="Zhang H."/>
            <person name="O'Toole P.W."/>
        </authorList>
    </citation>
    <scope>NUCLEOTIDE SEQUENCE [LARGE SCALE GENOMIC DNA]</scope>
    <source>
        <strain evidence="1 2">DSM 20405</strain>
    </source>
</reference>
<keyword evidence="2" id="KW-1185">Reference proteome</keyword>
<comment type="caution">
    <text evidence="1">The sequence shown here is derived from an EMBL/GenBank/DDBJ whole genome shotgun (WGS) entry which is preliminary data.</text>
</comment>
<organism evidence="1 2">
    <name type="scientific">Kandleria vitulina DSM 20405</name>
    <dbReference type="NCBI Taxonomy" id="1410657"/>
    <lineage>
        <taxon>Bacteria</taxon>
        <taxon>Bacillati</taxon>
        <taxon>Bacillota</taxon>
        <taxon>Erysipelotrichia</taxon>
        <taxon>Erysipelotrichales</taxon>
        <taxon>Coprobacillaceae</taxon>
        <taxon>Kandleria</taxon>
    </lineage>
</organism>
<dbReference type="PATRIC" id="fig|1410657.5.peg.1238"/>